<dbReference type="EMBL" id="BJVI01000006">
    <property type="protein sequence ID" value="GEL17162.1"/>
    <property type="molecule type" value="Genomic_DNA"/>
</dbReference>
<keyword evidence="1" id="KW-0540">Nuclease</keyword>
<dbReference type="PANTHER" id="PTHR30231:SF4">
    <property type="entry name" value="PROTEIN NEN2"/>
    <property type="match status" value="1"/>
</dbReference>
<dbReference type="GO" id="GO:0008408">
    <property type="term" value="F:3'-5' exonuclease activity"/>
    <property type="evidence" value="ECO:0007669"/>
    <property type="project" value="TreeGrafter"/>
</dbReference>
<comment type="caution">
    <text evidence="6">The sequence shown here is derived from an EMBL/GenBank/DDBJ whole genome shotgun (WGS) entry which is preliminary data.</text>
</comment>
<evidence type="ECO:0000313" key="6">
    <source>
        <dbReference type="EMBL" id="GEL17162.1"/>
    </source>
</evidence>
<evidence type="ECO:0000313" key="7">
    <source>
        <dbReference type="Proteomes" id="UP000321328"/>
    </source>
</evidence>
<dbReference type="PANTHER" id="PTHR30231">
    <property type="entry name" value="DNA POLYMERASE III SUBUNIT EPSILON"/>
    <property type="match status" value="1"/>
</dbReference>
<feature type="region of interest" description="Disordered" evidence="4">
    <location>
        <begin position="62"/>
        <end position="106"/>
    </location>
</feature>
<evidence type="ECO:0000256" key="2">
    <source>
        <dbReference type="ARBA" id="ARBA00022801"/>
    </source>
</evidence>
<organism evidence="6 7">
    <name type="scientific">Pseudonocardia asaccharolytica DSM 44247 = NBRC 16224</name>
    <dbReference type="NCBI Taxonomy" id="1123024"/>
    <lineage>
        <taxon>Bacteria</taxon>
        <taxon>Bacillati</taxon>
        <taxon>Actinomycetota</taxon>
        <taxon>Actinomycetes</taxon>
        <taxon>Pseudonocardiales</taxon>
        <taxon>Pseudonocardiaceae</taxon>
        <taxon>Pseudonocardia</taxon>
    </lineage>
</organism>
<dbReference type="CDD" id="cd06127">
    <property type="entry name" value="DEDDh"/>
    <property type="match status" value="1"/>
</dbReference>
<evidence type="ECO:0000259" key="5">
    <source>
        <dbReference type="Pfam" id="PF00929"/>
    </source>
</evidence>
<dbReference type="InterPro" id="IPR013520">
    <property type="entry name" value="Ribonucl_H"/>
</dbReference>
<feature type="domain" description="Exonuclease" evidence="5">
    <location>
        <begin position="7"/>
        <end position="72"/>
    </location>
</feature>
<dbReference type="SUPFAM" id="SSF53098">
    <property type="entry name" value="Ribonuclease H-like"/>
    <property type="match status" value="1"/>
</dbReference>
<keyword evidence="3" id="KW-0269">Exonuclease</keyword>
<name>A0A511CX85_9PSEU</name>
<dbReference type="Gene3D" id="3.30.420.10">
    <property type="entry name" value="Ribonuclease H-like superfamily/Ribonuclease H"/>
    <property type="match status" value="1"/>
</dbReference>
<keyword evidence="7" id="KW-1185">Reference proteome</keyword>
<dbReference type="OrthoDB" id="9803913at2"/>
<gene>
    <name evidence="6" type="ORF">PA7_09990</name>
</gene>
<protein>
    <recommendedName>
        <fullName evidence="5">Exonuclease domain-containing protein</fullName>
    </recommendedName>
</protein>
<dbReference type="Pfam" id="PF00929">
    <property type="entry name" value="RNase_T"/>
    <property type="match status" value="1"/>
</dbReference>
<dbReference type="InterPro" id="IPR036397">
    <property type="entry name" value="RNaseH_sf"/>
</dbReference>
<evidence type="ECO:0000256" key="4">
    <source>
        <dbReference type="SAM" id="MobiDB-lite"/>
    </source>
</evidence>
<dbReference type="AlphaFoldDB" id="A0A511CX85"/>
<keyword evidence="2" id="KW-0378">Hydrolase</keyword>
<dbReference type="STRING" id="1123024.GCA_000423625_01333"/>
<evidence type="ECO:0000256" key="1">
    <source>
        <dbReference type="ARBA" id="ARBA00022722"/>
    </source>
</evidence>
<dbReference type="Proteomes" id="UP000321328">
    <property type="component" value="Unassembled WGS sequence"/>
</dbReference>
<reference evidence="6 7" key="1">
    <citation type="submission" date="2019-07" db="EMBL/GenBank/DDBJ databases">
        <title>Whole genome shotgun sequence of Pseudonocardia asaccharolytica NBRC 16224.</title>
        <authorList>
            <person name="Hosoyama A."/>
            <person name="Uohara A."/>
            <person name="Ohji S."/>
            <person name="Ichikawa N."/>
        </authorList>
    </citation>
    <scope>NUCLEOTIDE SEQUENCE [LARGE SCALE GENOMIC DNA]</scope>
    <source>
        <strain evidence="6 7">NBRC 16224</strain>
    </source>
</reference>
<proteinExistence type="predicted"/>
<dbReference type="InterPro" id="IPR012337">
    <property type="entry name" value="RNaseH-like_sf"/>
</dbReference>
<sequence>MSGGADSVALIGITTAMLRTAPQPAQVLPSLLEFLSGAILVAHNAPFDAGFLRATCERHGHPWPRPPVLCTARSPSTPRPRRGRGVGRVGGAGPSPTRPRPGGGGA</sequence>
<evidence type="ECO:0000256" key="3">
    <source>
        <dbReference type="ARBA" id="ARBA00022839"/>
    </source>
</evidence>
<accession>A0A511CX85</accession>
<dbReference type="GO" id="GO:0003676">
    <property type="term" value="F:nucleic acid binding"/>
    <property type="evidence" value="ECO:0007669"/>
    <property type="project" value="InterPro"/>
</dbReference>